<dbReference type="AlphaFoldDB" id="A0A154BT62"/>
<reference evidence="1 2" key="1">
    <citation type="submission" date="2016-02" db="EMBL/GenBank/DDBJ databases">
        <title>Anaerosporomusa subterraneum gen. nov., sp. nov., a spore-forming obligate anaerobe isolated from saprolite.</title>
        <authorList>
            <person name="Choi J.K."/>
            <person name="Shah M."/>
            <person name="Yee N."/>
        </authorList>
    </citation>
    <scope>NUCLEOTIDE SEQUENCE [LARGE SCALE GENOMIC DNA]</scope>
    <source>
        <strain evidence="1 2">RU4</strain>
    </source>
</reference>
<evidence type="ECO:0000313" key="1">
    <source>
        <dbReference type="EMBL" id="KYZ77065.1"/>
    </source>
</evidence>
<gene>
    <name evidence="1" type="ORF">AXX12_02690</name>
</gene>
<accession>A0A154BT62</accession>
<proteinExistence type="predicted"/>
<dbReference type="EMBL" id="LSGP01000013">
    <property type="protein sequence ID" value="KYZ77065.1"/>
    <property type="molecule type" value="Genomic_DNA"/>
</dbReference>
<name>A0A154BT62_ANASB</name>
<sequence length="67" mass="7423">MVSKIEIAQPVFDYRKHNLQKPKAGLKKKESTSFASVLENTIKSRSTAINFASPGSKSVQTSARRDI</sequence>
<keyword evidence="2" id="KW-1185">Reference proteome</keyword>
<organism evidence="1 2">
    <name type="scientific">Anaerosporomusa subterranea</name>
    <dbReference type="NCBI Taxonomy" id="1794912"/>
    <lineage>
        <taxon>Bacteria</taxon>
        <taxon>Bacillati</taxon>
        <taxon>Bacillota</taxon>
        <taxon>Negativicutes</taxon>
        <taxon>Acetonemataceae</taxon>
        <taxon>Anaerosporomusa</taxon>
    </lineage>
</organism>
<protein>
    <submittedName>
        <fullName evidence="1">Uncharacterized protein</fullName>
    </submittedName>
</protein>
<evidence type="ECO:0000313" key="2">
    <source>
        <dbReference type="Proteomes" id="UP000076268"/>
    </source>
</evidence>
<comment type="caution">
    <text evidence="1">The sequence shown here is derived from an EMBL/GenBank/DDBJ whole genome shotgun (WGS) entry which is preliminary data.</text>
</comment>
<dbReference type="Proteomes" id="UP000076268">
    <property type="component" value="Unassembled WGS sequence"/>
</dbReference>